<sequence>MVARRLSWRSLAVCLGLMCPATASAELCDFSRWMTRPDASCCEAVDGCVDSCVDPLGSSVGCIDHGCTDDGCTGGSCTADPGLLARLADSGIVFKADLYQMYQGTAAGGLRQEFDYGGHGDYEATLDLDKLAGHKGLYLKLKAEHRFGGLLGSPPTGSILPSAIQTTLPGRSNDLMLTNVLFTQFLSEEFAFSFGKLDTFDGDQNEFASGRGKTQFSNVAFVVNPALFRSVPYSTLGVTFTYLQEKQPIFNFTVMNSTYTAGTAGFDELFDQGASLIGEGRVPTNFGGKPGHQLLGVTWSSRSYASLGDDPRLGITPTGIPQQSGSWAVYWNADQYLVYDDGGCTGEARGWGVFGRAGYADGDTNPIEYFLSFGVGGNAMIRGREKDYFGIGWFQVGTSDDLNPITSTALNLGLQGQGIEMYYRIQATEHLQITPDIQILDPARQGIDDAYLVGVRALLSF</sequence>
<evidence type="ECO:0000256" key="2">
    <source>
        <dbReference type="RuleBase" id="RU363072"/>
    </source>
</evidence>
<dbReference type="EMBL" id="CP002546">
    <property type="protein sequence ID" value="ADY59274.1"/>
    <property type="molecule type" value="Genomic_DNA"/>
</dbReference>
<dbReference type="GO" id="GO:0008643">
    <property type="term" value="P:carbohydrate transport"/>
    <property type="evidence" value="ECO:0007669"/>
    <property type="project" value="InterPro"/>
</dbReference>
<evidence type="ECO:0000256" key="1">
    <source>
        <dbReference type="ARBA" id="ARBA00008769"/>
    </source>
</evidence>
<feature type="signal peptide" evidence="2">
    <location>
        <begin position="1"/>
        <end position="25"/>
    </location>
</feature>
<dbReference type="Gene3D" id="2.40.160.180">
    <property type="entry name" value="Carbohydrate-selective porin OprB"/>
    <property type="match status" value="1"/>
</dbReference>
<dbReference type="InterPro" id="IPR007049">
    <property type="entry name" value="Carb-sel_porin_OprB"/>
</dbReference>
<protein>
    <submittedName>
        <fullName evidence="3">Carbohydrate-selective porin OprB</fullName>
    </submittedName>
</protein>
<dbReference type="KEGG" id="pbs:Plabr_1663"/>
<dbReference type="Proteomes" id="UP000006860">
    <property type="component" value="Chromosome"/>
</dbReference>
<evidence type="ECO:0000313" key="3">
    <source>
        <dbReference type="EMBL" id="ADY59274.1"/>
    </source>
</evidence>
<keyword evidence="4" id="KW-1185">Reference proteome</keyword>
<accession>F0ST63</accession>
<organism evidence="3 4">
    <name type="scientific">Rubinisphaera brasiliensis (strain ATCC 49424 / DSM 5305 / JCM 21570 / IAM 15109 / NBRC 103401 / IFAM 1448)</name>
    <name type="common">Planctomyces brasiliensis</name>
    <dbReference type="NCBI Taxonomy" id="756272"/>
    <lineage>
        <taxon>Bacteria</taxon>
        <taxon>Pseudomonadati</taxon>
        <taxon>Planctomycetota</taxon>
        <taxon>Planctomycetia</taxon>
        <taxon>Planctomycetales</taxon>
        <taxon>Planctomycetaceae</taxon>
        <taxon>Rubinisphaera</taxon>
    </lineage>
</organism>
<name>F0ST63_RUBBR</name>
<dbReference type="InterPro" id="IPR052932">
    <property type="entry name" value="OprB_Porin"/>
</dbReference>
<reference evidence="4" key="1">
    <citation type="submission" date="2011-02" db="EMBL/GenBank/DDBJ databases">
        <title>The complete genome of Planctomyces brasiliensis DSM 5305.</title>
        <authorList>
            <person name="Lucas S."/>
            <person name="Copeland A."/>
            <person name="Lapidus A."/>
            <person name="Bruce D."/>
            <person name="Goodwin L."/>
            <person name="Pitluck S."/>
            <person name="Kyrpides N."/>
            <person name="Mavromatis K."/>
            <person name="Pagani I."/>
            <person name="Ivanova N."/>
            <person name="Ovchinnikova G."/>
            <person name="Lu M."/>
            <person name="Detter J.C."/>
            <person name="Han C."/>
            <person name="Land M."/>
            <person name="Hauser L."/>
            <person name="Markowitz V."/>
            <person name="Cheng J.-F."/>
            <person name="Hugenholtz P."/>
            <person name="Woyke T."/>
            <person name="Wu D."/>
            <person name="Tindall B."/>
            <person name="Pomrenke H.G."/>
            <person name="Brambilla E."/>
            <person name="Klenk H.-P."/>
            <person name="Eisen J.A."/>
        </authorList>
    </citation>
    <scope>NUCLEOTIDE SEQUENCE [LARGE SCALE GENOMIC DNA]</scope>
    <source>
        <strain evidence="4">ATCC 49424 / DSM 5305 / JCM 21570 / NBRC 103401 / IFAM 1448</strain>
    </source>
</reference>
<proteinExistence type="inferred from homology"/>
<evidence type="ECO:0000313" key="4">
    <source>
        <dbReference type="Proteomes" id="UP000006860"/>
    </source>
</evidence>
<gene>
    <name evidence="3" type="ordered locus">Plabr_1663</name>
</gene>
<keyword evidence="2" id="KW-0732">Signal</keyword>
<dbReference type="GO" id="GO:0016020">
    <property type="term" value="C:membrane"/>
    <property type="evidence" value="ECO:0007669"/>
    <property type="project" value="InterPro"/>
</dbReference>
<dbReference type="PANTHER" id="PTHR37944">
    <property type="entry name" value="PORIN B"/>
    <property type="match status" value="1"/>
</dbReference>
<feature type="chain" id="PRO_5007230926" evidence="2">
    <location>
        <begin position="26"/>
        <end position="461"/>
    </location>
</feature>
<dbReference type="STRING" id="756272.Plabr_1663"/>
<dbReference type="HOGENOM" id="CLU_039615_0_0_0"/>
<dbReference type="AlphaFoldDB" id="F0ST63"/>
<dbReference type="PANTHER" id="PTHR37944:SF1">
    <property type="entry name" value="PORIN B"/>
    <property type="match status" value="1"/>
</dbReference>
<dbReference type="Pfam" id="PF04966">
    <property type="entry name" value="OprB"/>
    <property type="match status" value="1"/>
</dbReference>
<comment type="similarity">
    <text evidence="1 2">Belongs to the OprB family.</text>
</comment>
<dbReference type="GO" id="GO:0015288">
    <property type="term" value="F:porin activity"/>
    <property type="evidence" value="ECO:0007669"/>
    <property type="project" value="InterPro"/>
</dbReference>
<dbReference type="OrthoDB" id="177316at2"/>
<dbReference type="eggNOG" id="COG3659">
    <property type="taxonomic scope" value="Bacteria"/>
</dbReference>
<dbReference type="InterPro" id="IPR038673">
    <property type="entry name" value="OprB_sf"/>
</dbReference>